<evidence type="ECO:0000256" key="3">
    <source>
        <dbReference type="SAM" id="MobiDB-lite"/>
    </source>
</evidence>
<feature type="region of interest" description="Disordered" evidence="3">
    <location>
        <begin position="331"/>
        <end position="350"/>
    </location>
</feature>
<sequence length="665" mass="74067">MKREISEDEIASLMAILLLGFSSLAIVVLIVCAWCAWRQRRSIAELQQLLQAERDRVTRLPESMRHGSSIFNSPPLRAQFGLWEVEAGSDEKFYLGSGYRDLNTLVTCQHVVDGQRSKTQLWLSTSDGKYTKLADDKYPFADGRQSGRWTVLATDVVAMPYDQAIVGLTQASIGPVSGKVMAMCISPKGNGSASIGILDAAPPEHGFATLVYQGSTNSGMSGGVYASGPQVVGLHAGGGTSNYGFASSYIRNRVVRYENTGPNGEYKKPESSEFQALLRALQGARGKDWTVKDTGYPDEVEVRVGGRYFMVDRDDWNDYMDEYHDLEDYDPEDRMGGYNPKQGRRARRKANYVEYARPDREFATDADMDDWYGRVLDQYRDTDETYAADYSDTYRKPEGNDRMEVDQESDDDVKSENSNGSQNTAGPSVTQEDLTIVQQEITAKTQSTIDSMLTVIAGLEQRVKQLQDRLETISSSEKKPYEDFIKSVNQKLDRLSENSVKPTRYALDVPQSCQQKKDSESGLNTASGNATLLPPQDSASSNPRVQLVSPWDGMESDLRKLTEWRSSMNSSAPSFAGLQQKWAEDNGISPGQLAIMLANLRNKAKRLKNKAKKARVTGELEAQIVKIQERSARTYQLVPKSPYLPTTSKSSLKMSPSKQQKLRQA</sequence>
<dbReference type="InterPro" id="IPR009003">
    <property type="entry name" value="Peptidase_S1_PA"/>
</dbReference>
<feature type="coiled-coil region" evidence="2">
    <location>
        <begin position="449"/>
        <end position="476"/>
    </location>
</feature>
<protein>
    <recommendedName>
        <fullName evidence="6">Serine protease</fullName>
    </recommendedName>
</protein>
<keyword evidence="2" id="KW-0175">Coiled coil</keyword>
<dbReference type="Gene3D" id="2.40.10.10">
    <property type="entry name" value="Trypsin-like serine proteases"/>
    <property type="match status" value="1"/>
</dbReference>
<keyword evidence="4" id="KW-0812">Transmembrane</keyword>
<feature type="compositionally biased region" description="Polar residues" evidence="3">
    <location>
        <begin position="521"/>
        <end position="530"/>
    </location>
</feature>
<evidence type="ECO:0000313" key="5">
    <source>
        <dbReference type="EMBL" id="UGO57502.1"/>
    </source>
</evidence>
<feature type="transmembrane region" description="Helical" evidence="4">
    <location>
        <begin position="12"/>
        <end position="37"/>
    </location>
</feature>
<feature type="region of interest" description="Disordered" evidence="3">
    <location>
        <begin position="388"/>
        <end position="433"/>
    </location>
</feature>
<dbReference type="SUPFAM" id="SSF50494">
    <property type="entry name" value="Trypsin-like serine proteases"/>
    <property type="match status" value="1"/>
</dbReference>
<accession>A0A8K1U356</accession>
<dbReference type="EMBL" id="MW239462">
    <property type="protein sequence ID" value="UGO57502.1"/>
    <property type="molecule type" value="Genomic_RNA"/>
</dbReference>
<keyword evidence="4" id="KW-1133">Transmembrane helix</keyword>
<evidence type="ECO:0000256" key="1">
    <source>
        <dbReference type="ARBA" id="ARBA00022801"/>
    </source>
</evidence>
<evidence type="ECO:0000256" key="4">
    <source>
        <dbReference type="SAM" id="Phobius"/>
    </source>
</evidence>
<dbReference type="GO" id="GO:0016787">
    <property type="term" value="F:hydrolase activity"/>
    <property type="evidence" value="ECO:0007669"/>
    <property type="project" value="UniProtKB-KW"/>
</dbReference>
<keyword evidence="4" id="KW-0472">Membrane</keyword>
<feature type="compositionally biased region" description="Polar residues" evidence="3">
    <location>
        <begin position="416"/>
        <end position="433"/>
    </location>
</feature>
<feature type="compositionally biased region" description="Basic and acidic residues" evidence="3">
    <location>
        <begin position="392"/>
        <end position="405"/>
    </location>
</feature>
<feature type="region of interest" description="Disordered" evidence="3">
    <location>
        <begin position="509"/>
        <end position="548"/>
    </location>
</feature>
<dbReference type="InterPro" id="IPR043504">
    <property type="entry name" value="Peptidase_S1_PA_chymotrypsin"/>
</dbReference>
<reference evidence="5" key="1">
    <citation type="submission" date="2020-11" db="EMBL/GenBank/DDBJ databases">
        <title>RNA virus dark matter in the feces of wild birds.</title>
        <authorList>
            <person name="Lu X."/>
            <person name="Yang X.S."/>
            <person name="Zhang W."/>
        </authorList>
    </citation>
    <scope>NUCLEOTIDE SEQUENCE</scope>
    <source>
        <strain evidence="5">Red-flankedBluetail199con84</strain>
    </source>
</reference>
<evidence type="ECO:0008006" key="6">
    <source>
        <dbReference type="Google" id="ProtNLM"/>
    </source>
</evidence>
<name>A0A8K1U356_9VIRU</name>
<feature type="region of interest" description="Disordered" evidence="3">
    <location>
        <begin position="636"/>
        <end position="665"/>
    </location>
</feature>
<feature type="compositionally biased region" description="Polar residues" evidence="3">
    <location>
        <begin position="644"/>
        <end position="659"/>
    </location>
</feature>
<proteinExistence type="predicted"/>
<keyword evidence="1" id="KW-0378">Hydrolase</keyword>
<organism evidence="5">
    <name type="scientific">Riboviria sp</name>
    <dbReference type="NCBI Taxonomy" id="2585031"/>
    <lineage>
        <taxon>Viruses</taxon>
        <taxon>Riboviria</taxon>
    </lineage>
</organism>
<evidence type="ECO:0000256" key="2">
    <source>
        <dbReference type="SAM" id="Coils"/>
    </source>
</evidence>